<dbReference type="SUPFAM" id="SSF100920">
    <property type="entry name" value="Heat shock protein 70kD (HSP70), peptide-binding domain"/>
    <property type="match status" value="1"/>
</dbReference>
<evidence type="ECO:0000313" key="6">
    <source>
        <dbReference type="Proteomes" id="UP000248405"/>
    </source>
</evidence>
<dbReference type="InterPro" id="IPR013126">
    <property type="entry name" value="Hsp_70_fam"/>
</dbReference>
<evidence type="ECO:0000256" key="4">
    <source>
        <dbReference type="RuleBase" id="RU003322"/>
    </source>
</evidence>
<accession>A0A319BP47</accession>
<keyword evidence="3 4" id="KW-0067">ATP-binding</keyword>
<dbReference type="GO" id="GO:0140662">
    <property type="term" value="F:ATP-dependent protein folding chaperone"/>
    <property type="evidence" value="ECO:0007669"/>
    <property type="project" value="InterPro"/>
</dbReference>
<dbReference type="Gene3D" id="3.90.640.10">
    <property type="entry name" value="Actin, Chain A, domain 4"/>
    <property type="match status" value="1"/>
</dbReference>
<dbReference type="RefSeq" id="XP_025568960.1">
    <property type="nucleotide sequence ID" value="XM_025709305.1"/>
</dbReference>
<evidence type="ECO:0000256" key="2">
    <source>
        <dbReference type="ARBA" id="ARBA00022741"/>
    </source>
</evidence>
<dbReference type="Gene3D" id="3.30.420.40">
    <property type="match status" value="3"/>
</dbReference>
<dbReference type="Gene3D" id="2.60.34.10">
    <property type="entry name" value="Substrate Binding Domain Of DNAk, Chain A, domain 1"/>
    <property type="match status" value="1"/>
</dbReference>
<dbReference type="GO" id="GO:0005524">
    <property type="term" value="F:ATP binding"/>
    <property type="evidence" value="ECO:0007669"/>
    <property type="project" value="UniProtKB-KW"/>
</dbReference>
<dbReference type="PANTHER" id="PTHR19375">
    <property type="entry name" value="HEAT SHOCK PROTEIN 70KDA"/>
    <property type="match status" value="1"/>
</dbReference>
<organism evidence="5 6">
    <name type="scientific">Aspergillus vadensis (strain CBS 113365 / IMI 142717 / IBT 24658)</name>
    <dbReference type="NCBI Taxonomy" id="1448311"/>
    <lineage>
        <taxon>Eukaryota</taxon>
        <taxon>Fungi</taxon>
        <taxon>Dikarya</taxon>
        <taxon>Ascomycota</taxon>
        <taxon>Pezizomycotina</taxon>
        <taxon>Eurotiomycetes</taxon>
        <taxon>Eurotiomycetidae</taxon>
        <taxon>Eurotiales</taxon>
        <taxon>Aspergillaceae</taxon>
        <taxon>Aspergillus</taxon>
        <taxon>Aspergillus subgen. Circumdati</taxon>
    </lineage>
</organism>
<dbReference type="InterPro" id="IPR043129">
    <property type="entry name" value="ATPase_NBD"/>
</dbReference>
<dbReference type="GeneID" id="37213897"/>
<protein>
    <submittedName>
        <fullName evidence="5">Actin-like ATPase domain-containing protein</fullName>
    </submittedName>
</protein>
<dbReference type="OrthoDB" id="4509421at2759"/>
<reference evidence="5" key="1">
    <citation type="submission" date="2016-12" db="EMBL/GenBank/DDBJ databases">
        <title>The genomes of Aspergillus section Nigri reveals drivers in fungal speciation.</title>
        <authorList>
            <consortium name="DOE Joint Genome Institute"/>
            <person name="Vesth T.C."/>
            <person name="Nybo J."/>
            <person name="Theobald S."/>
            <person name="Brandl J."/>
            <person name="Frisvad J.C."/>
            <person name="Nielsen K.F."/>
            <person name="Lyhne E.K."/>
            <person name="Kogle M.E."/>
            <person name="Kuo A."/>
            <person name="Riley R."/>
            <person name="Clum A."/>
            <person name="Nolan M."/>
            <person name="Lipzen A."/>
            <person name="Salamov A."/>
            <person name="Henrissat B."/>
            <person name="Wiebenga A."/>
            <person name="De Vries R.P."/>
            <person name="Grigoriev I.V."/>
            <person name="Mortensen U.H."/>
            <person name="Andersen M.R."/>
            <person name="Baker S.E."/>
        </authorList>
    </citation>
    <scope>NUCLEOTIDE SEQUENCE [LARGE SCALE GENOMIC DNA]</scope>
    <source>
        <strain evidence="5">CBS 113365</strain>
    </source>
</reference>
<dbReference type="InterPro" id="IPR029047">
    <property type="entry name" value="HSP70_peptide-bd_sf"/>
</dbReference>
<keyword evidence="2 4" id="KW-0547">Nucleotide-binding</keyword>
<dbReference type="Proteomes" id="UP000248405">
    <property type="component" value="Unassembled WGS sequence"/>
</dbReference>
<dbReference type="Pfam" id="PF00012">
    <property type="entry name" value="HSP70"/>
    <property type="match status" value="1"/>
</dbReference>
<evidence type="ECO:0000313" key="5">
    <source>
        <dbReference type="EMBL" id="PYH75166.1"/>
    </source>
</evidence>
<dbReference type="AlphaFoldDB" id="A0A319BP47"/>
<name>A0A319BP47_ASPVC</name>
<dbReference type="FunFam" id="3.30.420.40:FF:000545">
    <property type="entry name" value="Endoplasmic reticulum chaperone BiP"/>
    <property type="match status" value="1"/>
</dbReference>
<dbReference type="PRINTS" id="PR00301">
    <property type="entry name" value="HEATSHOCK70"/>
</dbReference>
<dbReference type="EMBL" id="KZ821614">
    <property type="protein sequence ID" value="PYH75166.1"/>
    <property type="molecule type" value="Genomic_DNA"/>
</dbReference>
<keyword evidence="6" id="KW-1185">Reference proteome</keyword>
<proteinExistence type="inferred from homology"/>
<evidence type="ECO:0000256" key="3">
    <source>
        <dbReference type="ARBA" id="ARBA00022840"/>
    </source>
</evidence>
<sequence length="513" mass="56072">MPNAIGIDLGISYVSIAVAQDGKVHVIPDTQGRQRIPSSYLLRTSVAPSVGPAIRDRVCSPLRYCKEDLRVILAAAKALAESYVSTIVEDAVITVPSSCHDAERAETRDAGHQVGLKVHRLLNTPTAAAIAQWTDSPTSDAHLMLVLDIGARRAEATVLDVWNGLFEVKSSHGDCRLGGWAYDIKLRRYLEYHMRDRIPDRDLQSLLGRSEDIKRSLSVCESVSDTSGLVITRKEYEDVCKDNFAGTVALVKRTIHNAEIEKSAIREVVLVGGSASTPILQKVLADFFGCSKTDLCRPQVAAARGAALQAASLTGRSLFSELLILDVVPSSIHIELLPGLLLQLWPRNTTLTRESTIIVGVLSIAYLPQSFKLIEGDIGSVRTLGTFDLRCLRLPSDCQVTIEINISVDLNGIVDADIALHRPESNITIPLQRSPLVDDHRDMNHDELIPSSGTQSTALLESYISFLQLIIPTLSIEHQGTLKTAISHIESTVSQQYSATDHARALALEYLIR</sequence>
<gene>
    <name evidence="5" type="ORF">BO88DRAFT_431576</name>
</gene>
<comment type="similarity">
    <text evidence="1 4">Belongs to the heat shock protein 70 family.</text>
</comment>
<dbReference type="SUPFAM" id="SSF53067">
    <property type="entry name" value="Actin-like ATPase domain"/>
    <property type="match status" value="2"/>
</dbReference>
<evidence type="ECO:0000256" key="1">
    <source>
        <dbReference type="ARBA" id="ARBA00007381"/>
    </source>
</evidence>